<dbReference type="InterPro" id="IPR019786">
    <property type="entry name" value="Zinc_finger_PHD-type_CS"/>
</dbReference>
<comment type="caution">
    <text evidence="7">The sequence shown here is derived from an EMBL/GenBank/DDBJ whole genome shotgun (WGS) entry which is preliminary data.</text>
</comment>
<dbReference type="AlphaFoldDB" id="A0ABD1EYJ3"/>
<feature type="compositionally biased region" description="Low complexity" evidence="5">
    <location>
        <begin position="217"/>
        <end position="226"/>
    </location>
</feature>
<name>A0ABD1EYJ3_HYPHA</name>
<evidence type="ECO:0000256" key="4">
    <source>
        <dbReference type="PROSITE-ProRule" id="PRU00146"/>
    </source>
</evidence>
<feature type="compositionally biased region" description="Low complexity" evidence="5">
    <location>
        <begin position="156"/>
        <end position="166"/>
    </location>
</feature>
<keyword evidence="2 4" id="KW-0863">Zinc-finger</keyword>
<evidence type="ECO:0000313" key="8">
    <source>
        <dbReference type="Proteomes" id="UP001566132"/>
    </source>
</evidence>
<accession>A0ABD1EYJ3</accession>
<proteinExistence type="predicted"/>
<dbReference type="InterPro" id="IPR013083">
    <property type="entry name" value="Znf_RING/FYVE/PHD"/>
</dbReference>
<dbReference type="Gene3D" id="3.30.40.10">
    <property type="entry name" value="Zinc/RING finger domain, C3HC4 (zinc finger)"/>
    <property type="match status" value="1"/>
</dbReference>
<evidence type="ECO:0000256" key="3">
    <source>
        <dbReference type="ARBA" id="ARBA00022833"/>
    </source>
</evidence>
<organism evidence="7 8">
    <name type="scientific">Hypothenemus hampei</name>
    <name type="common">Coffee berry borer</name>
    <dbReference type="NCBI Taxonomy" id="57062"/>
    <lineage>
        <taxon>Eukaryota</taxon>
        <taxon>Metazoa</taxon>
        <taxon>Ecdysozoa</taxon>
        <taxon>Arthropoda</taxon>
        <taxon>Hexapoda</taxon>
        <taxon>Insecta</taxon>
        <taxon>Pterygota</taxon>
        <taxon>Neoptera</taxon>
        <taxon>Endopterygota</taxon>
        <taxon>Coleoptera</taxon>
        <taxon>Polyphaga</taxon>
        <taxon>Cucujiformia</taxon>
        <taxon>Curculionidae</taxon>
        <taxon>Scolytinae</taxon>
        <taxon>Hypothenemus</taxon>
    </lineage>
</organism>
<dbReference type="GO" id="GO:0008270">
    <property type="term" value="F:zinc ion binding"/>
    <property type="evidence" value="ECO:0007669"/>
    <property type="project" value="UniProtKB-KW"/>
</dbReference>
<gene>
    <name evidence="7" type="ORF">ABEB36_004843</name>
</gene>
<dbReference type="PROSITE" id="PS01359">
    <property type="entry name" value="ZF_PHD_1"/>
    <property type="match status" value="1"/>
</dbReference>
<feature type="domain" description="PHD-type" evidence="6">
    <location>
        <begin position="87"/>
        <end position="140"/>
    </location>
</feature>
<keyword evidence="3" id="KW-0862">Zinc</keyword>
<dbReference type="InterPro" id="IPR019787">
    <property type="entry name" value="Znf_PHD-finger"/>
</dbReference>
<evidence type="ECO:0000256" key="5">
    <source>
        <dbReference type="SAM" id="MobiDB-lite"/>
    </source>
</evidence>
<dbReference type="PROSITE" id="PS50016">
    <property type="entry name" value="ZF_PHD_2"/>
    <property type="match status" value="1"/>
</dbReference>
<reference evidence="7 8" key="1">
    <citation type="submission" date="2024-05" db="EMBL/GenBank/DDBJ databases">
        <title>Genetic variation in Jamaican populations of the coffee berry borer (Hypothenemus hampei).</title>
        <authorList>
            <person name="Errbii M."/>
            <person name="Myrie A."/>
        </authorList>
    </citation>
    <scope>NUCLEOTIDE SEQUENCE [LARGE SCALE GENOMIC DNA]</scope>
    <source>
        <strain evidence="7">JA-Hopewell-2020-01-JO</strain>
        <tissue evidence="7">Whole body</tissue>
    </source>
</reference>
<protein>
    <recommendedName>
        <fullName evidence="6">PHD-type domain-containing protein</fullName>
    </recommendedName>
</protein>
<dbReference type="SMART" id="SM00249">
    <property type="entry name" value="PHD"/>
    <property type="match status" value="1"/>
</dbReference>
<sequence>MSTNDLDPHLLKCIGLLYESRQLRKGDSVPLQHILEDAIFQKTGVVKDYTDIFQSHLLPRESDEPVVAASIYDELGDHSDNDLELDDLSCVVCNKMDVGVRNRLLECRDCHALYHQECHKPAVIEEDVTESWTCSNCRPYSVKKLKISEKEHVPVKSSSSSSSSSKSESHRHSTSSSSSHKSSSEKYKSSSKSSSSGSRSSNSSPSHSRSEDKKSSSKSGKSSSKYYSEKRKHD</sequence>
<dbReference type="SUPFAM" id="SSF57903">
    <property type="entry name" value="FYVE/PHD zinc finger"/>
    <property type="match status" value="1"/>
</dbReference>
<dbReference type="Pfam" id="PF00628">
    <property type="entry name" value="PHD"/>
    <property type="match status" value="1"/>
</dbReference>
<evidence type="ECO:0000256" key="1">
    <source>
        <dbReference type="ARBA" id="ARBA00022723"/>
    </source>
</evidence>
<dbReference type="InterPro" id="IPR011011">
    <property type="entry name" value="Znf_FYVE_PHD"/>
</dbReference>
<dbReference type="EMBL" id="JBDJPC010000004">
    <property type="protein sequence ID" value="KAL1505235.1"/>
    <property type="molecule type" value="Genomic_DNA"/>
</dbReference>
<feature type="region of interest" description="Disordered" evidence="5">
    <location>
        <begin position="149"/>
        <end position="234"/>
    </location>
</feature>
<keyword evidence="8" id="KW-1185">Reference proteome</keyword>
<keyword evidence="1" id="KW-0479">Metal-binding</keyword>
<evidence type="ECO:0000256" key="2">
    <source>
        <dbReference type="ARBA" id="ARBA00022771"/>
    </source>
</evidence>
<feature type="compositionally biased region" description="Low complexity" evidence="5">
    <location>
        <begin position="190"/>
        <end position="207"/>
    </location>
</feature>
<evidence type="ECO:0000259" key="6">
    <source>
        <dbReference type="PROSITE" id="PS50016"/>
    </source>
</evidence>
<dbReference type="InterPro" id="IPR001965">
    <property type="entry name" value="Znf_PHD"/>
</dbReference>
<evidence type="ECO:0000313" key="7">
    <source>
        <dbReference type="EMBL" id="KAL1505235.1"/>
    </source>
</evidence>
<dbReference type="Proteomes" id="UP001566132">
    <property type="component" value="Unassembled WGS sequence"/>
</dbReference>